<dbReference type="Proteomes" id="UP000235388">
    <property type="component" value="Unassembled WGS sequence"/>
</dbReference>
<keyword evidence="5" id="KW-1185">Reference proteome</keyword>
<dbReference type="EMBL" id="PGCJ01001135">
    <property type="protein sequence ID" value="PLW08897.1"/>
    <property type="molecule type" value="Genomic_DNA"/>
</dbReference>
<dbReference type="AlphaFoldDB" id="A0A2N5S6L2"/>
<feature type="compositionally biased region" description="Polar residues" evidence="1">
    <location>
        <begin position="28"/>
        <end position="38"/>
    </location>
</feature>
<protein>
    <submittedName>
        <fullName evidence="2">Uncharacterized protein</fullName>
    </submittedName>
</protein>
<proteinExistence type="predicted"/>
<feature type="compositionally biased region" description="Basic residues" evidence="1">
    <location>
        <begin position="61"/>
        <end position="77"/>
    </location>
</feature>
<evidence type="ECO:0000313" key="5">
    <source>
        <dbReference type="Proteomes" id="UP000235388"/>
    </source>
</evidence>
<feature type="region of interest" description="Disordered" evidence="1">
    <location>
        <begin position="13"/>
        <end position="99"/>
    </location>
</feature>
<sequence>MAKQLDTEPIIAVYLSGFDEHDGDGTSDVPQEDQSPTNGAPPNPLPQEDRGHQTNPSASNPHRHHHHHHHYHHRKLPRRDTPTVEEGLGGQKRTKEGRGDIWIEWRGYMDLR</sequence>
<dbReference type="EMBL" id="PGCI01000027">
    <property type="protein sequence ID" value="PLW47956.1"/>
    <property type="molecule type" value="Genomic_DNA"/>
</dbReference>
<gene>
    <name evidence="2" type="ORF">PCANC_24322</name>
    <name evidence="4" type="ORF">PCASD_04955</name>
    <name evidence="3" type="ORF">PCASD_13550</name>
</gene>
<evidence type="ECO:0000256" key="1">
    <source>
        <dbReference type="SAM" id="MobiDB-lite"/>
    </source>
</evidence>
<comment type="caution">
    <text evidence="2">The sequence shown here is derived from an EMBL/GenBank/DDBJ whole genome shotgun (WGS) entry which is preliminary data.</text>
</comment>
<evidence type="ECO:0000313" key="6">
    <source>
        <dbReference type="Proteomes" id="UP000235392"/>
    </source>
</evidence>
<dbReference type="Proteomes" id="UP000235392">
    <property type="component" value="Unassembled WGS sequence"/>
</dbReference>
<dbReference type="EMBL" id="PGCI01000627">
    <property type="protein sequence ID" value="PLW23686.1"/>
    <property type="molecule type" value="Genomic_DNA"/>
</dbReference>
<reference evidence="5 6" key="1">
    <citation type="submission" date="2017-11" db="EMBL/GenBank/DDBJ databases">
        <title>De novo assembly and phasing of dikaryotic genomes from two isolates of Puccinia coronata f. sp. avenae, the causal agent of oat crown rust.</title>
        <authorList>
            <person name="Miller M.E."/>
            <person name="Zhang Y."/>
            <person name="Omidvar V."/>
            <person name="Sperschneider J."/>
            <person name="Schwessinger B."/>
            <person name="Raley C."/>
            <person name="Palmer J.M."/>
            <person name="Garnica D."/>
            <person name="Upadhyaya N."/>
            <person name="Rathjen J."/>
            <person name="Taylor J.M."/>
            <person name="Park R.F."/>
            <person name="Dodds P.N."/>
            <person name="Hirsch C.D."/>
            <person name="Kianian S.F."/>
            <person name="Figueroa M."/>
        </authorList>
    </citation>
    <scope>NUCLEOTIDE SEQUENCE [LARGE SCALE GENOMIC DNA]</scope>
    <source>
        <strain evidence="2">12NC29</strain>
        <strain evidence="3">12SD80</strain>
    </source>
</reference>
<evidence type="ECO:0000313" key="4">
    <source>
        <dbReference type="EMBL" id="PLW47956.1"/>
    </source>
</evidence>
<evidence type="ECO:0000313" key="3">
    <source>
        <dbReference type="EMBL" id="PLW23686.1"/>
    </source>
</evidence>
<organism evidence="2 5">
    <name type="scientific">Puccinia coronata f. sp. avenae</name>
    <dbReference type="NCBI Taxonomy" id="200324"/>
    <lineage>
        <taxon>Eukaryota</taxon>
        <taxon>Fungi</taxon>
        <taxon>Dikarya</taxon>
        <taxon>Basidiomycota</taxon>
        <taxon>Pucciniomycotina</taxon>
        <taxon>Pucciniomycetes</taxon>
        <taxon>Pucciniales</taxon>
        <taxon>Pucciniaceae</taxon>
        <taxon>Puccinia</taxon>
    </lineage>
</organism>
<accession>A0A2N5S6L2</accession>
<evidence type="ECO:0000313" key="2">
    <source>
        <dbReference type="EMBL" id="PLW08897.1"/>
    </source>
</evidence>
<name>A0A2N5S6L2_9BASI</name>